<dbReference type="SUPFAM" id="SSF81383">
    <property type="entry name" value="F-box domain"/>
    <property type="match status" value="1"/>
</dbReference>
<evidence type="ECO:0000313" key="4">
    <source>
        <dbReference type="Proteomes" id="UP001153678"/>
    </source>
</evidence>
<dbReference type="OrthoDB" id="2526341at2759"/>
<accession>A0A9W4X0F5</accession>
<dbReference type="CDD" id="cd09917">
    <property type="entry name" value="F-box_SF"/>
    <property type="match status" value="1"/>
</dbReference>
<dbReference type="InterPro" id="IPR001810">
    <property type="entry name" value="F-box_dom"/>
</dbReference>
<dbReference type="InterPro" id="IPR036047">
    <property type="entry name" value="F-box-like_dom_sf"/>
</dbReference>
<evidence type="ECO:0000313" key="3">
    <source>
        <dbReference type="EMBL" id="CAI2177209.1"/>
    </source>
</evidence>
<dbReference type="Proteomes" id="UP001153678">
    <property type="component" value="Unassembled WGS sequence"/>
</dbReference>
<keyword evidence="1" id="KW-0175">Coiled coil</keyword>
<reference evidence="3" key="1">
    <citation type="submission" date="2022-08" db="EMBL/GenBank/DDBJ databases">
        <authorList>
            <person name="Kallberg Y."/>
            <person name="Tangrot J."/>
            <person name="Rosling A."/>
        </authorList>
    </citation>
    <scope>NUCLEOTIDE SEQUENCE</scope>
    <source>
        <strain evidence="3">Wild A</strain>
    </source>
</reference>
<dbReference type="Pfam" id="PF12937">
    <property type="entry name" value="F-box-like"/>
    <property type="match status" value="1"/>
</dbReference>
<comment type="caution">
    <text evidence="3">The sequence shown here is derived from an EMBL/GenBank/DDBJ whole genome shotgun (WGS) entry which is preliminary data.</text>
</comment>
<feature type="domain" description="F-box" evidence="2">
    <location>
        <begin position="1"/>
        <end position="51"/>
    </location>
</feature>
<dbReference type="PROSITE" id="PS50181">
    <property type="entry name" value="FBOX"/>
    <property type="match status" value="1"/>
</dbReference>
<dbReference type="AlphaFoldDB" id="A0A9W4X0F5"/>
<evidence type="ECO:0000256" key="1">
    <source>
        <dbReference type="SAM" id="Coils"/>
    </source>
</evidence>
<sequence>MATTLPNEILIEICRYLSPSDLYNLTLVCKRFRNLLWNKTNESTQLIWRISRLNFIPHLKLPCPEGMSEQKYVWLMQLLDKCMFCEERNKWKLSMYWEFKMYCCQRCLAQRTVSRDTLIKEWEISEKLLTCIVPLPPNAQRPQLFLMKQVTQTIKEYKKLSITKKENWIKRKQKEINNLKDENKKYIKQHDYGRYDYNERLERLFSTLQMSTDYAYRRREDNDGFVGRKEKKRSN</sequence>
<keyword evidence="4" id="KW-1185">Reference proteome</keyword>
<organism evidence="3 4">
    <name type="scientific">Funneliformis geosporum</name>
    <dbReference type="NCBI Taxonomy" id="1117311"/>
    <lineage>
        <taxon>Eukaryota</taxon>
        <taxon>Fungi</taxon>
        <taxon>Fungi incertae sedis</taxon>
        <taxon>Mucoromycota</taxon>
        <taxon>Glomeromycotina</taxon>
        <taxon>Glomeromycetes</taxon>
        <taxon>Glomerales</taxon>
        <taxon>Glomeraceae</taxon>
        <taxon>Funneliformis</taxon>
    </lineage>
</organism>
<name>A0A9W4X0F5_9GLOM</name>
<feature type="coiled-coil region" evidence="1">
    <location>
        <begin position="162"/>
        <end position="189"/>
    </location>
</feature>
<evidence type="ECO:0000259" key="2">
    <source>
        <dbReference type="PROSITE" id="PS50181"/>
    </source>
</evidence>
<dbReference type="Gene3D" id="1.20.1280.50">
    <property type="match status" value="1"/>
</dbReference>
<dbReference type="EMBL" id="CAMKVN010001633">
    <property type="protein sequence ID" value="CAI2177209.1"/>
    <property type="molecule type" value="Genomic_DNA"/>
</dbReference>
<dbReference type="SMART" id="SM00256">
    <property type="entry name" value="FBOX"/>
    <property type="match status" value="1"/>
</dbReference>
<proteinExistence type="predicted"/>
<protein>
    <submittedName>
        <fullName evidence="3">1997_t:CDS:1</fullName>
    </submittedName>
</protein>
<gene>
    <name evidence="3" type="ORF">FWILDA_LOCUS7972</name>
</gene>